<protein>
    <submittedName>
        <fullName evidence="1">Uncharacterized protein</fullName>
    </submittedName>
</protein>
<dbReference type="SUPFAM" id="SSF109709">
    <property type="entry name" value="KorB DNA-binding domain-like"/>
    <property type="match status" value="1"/>
</dbReference>
<proteinExistence type="predicted"/>
<dbReference type="Proteomes" id="UP000009071">
    <property type="component" value="Chromosome"/>
</dbReference>
<dbReference type="Gene3D" id="1.10.10.60">
    <property type="entry name" value="Homeodomain-like"/>
    <property type="match status" value="1"/>
</dbReference>
<dbReference type="EMBL" id="AP010904">
    <property type="protein sequence ID" value="BAH75356.1"/>
    <property type="molecule type" value="Genomic_DNA"/>
</dbReference>
<dbReference type="HOGENOM" id="CLU_2034296_0_0_7"/>
<dbReference type="Pfam" id="PF13412">
    <property type="entry name" value="HTH_24"/>
    <property type="match status" value="1"/>
</dbReference>
<organism evidence="1 2">
    <name type="scientific">Solidesulfovibrio magneticus (strain ATCC 700980 / DSM 13731 / RS-1)</name>
    <name type="common">Desulfovibrio magneticus</name>
    <dbReference type="NCBI Taxonomy" id="573370"/>
    <lineage>
        <taxon>Bacteria</taxon>
        <taxon>Pseudomonadati</taxon>
        <taxon>Thermodesulfobacteriota</taxon>
        <taxon>Desulfovibrionia</taxon>
        <taxon>Desulfovibrionales</taxon>
        <taxon>Desulfovibrionaceae</taxon>
        <taxon>Solidesulfovibrio</taxon>
    </lineage>
</organism>
<dbReference type="RefSeq" id="WP_015860555.1">
    <property type="nucleotide sequence ID" value="NC_012796.1"/>
</dbReference>
<name>C4XQJ1_SOLM1</name>
<evidence type="ECO:0000313" key="2">
    <source>
        <dbReference type="Proteomes" id="UP000009071"/>
    </source>
</evidence>
<dbReference type="OrthoDB" id="9902416at2"/>
<evidence type="ECO:0000313" key="1">
    <source>
        <dbReference type="EMBL" id="BAH75356.1"/>
    </source>
</evidence>
<sequence length="121" mass="13432">MGHKEARQITAEDIKILMDSGKNQKEIAKELGVSVPTIARRMAALRLNKGPPMQFRDIKGLCLNSIQASALEAITPERIEKASLLELMKAYKVLLKSDKPLRKVKGEFTGLLNHLPPEEDG</sequence>
<dbReference type="STRING" id="573370.DMR_18650"/>
<dbReference type="KEGG" id="dma:DMR_18650"/>
<keyword evidence="2" id="KW-1185">Reference proteome</keyword>
<accession>C4XQJ1</accession>
<dbReference type="AlphaFoldDB" id="C4XQJ1"/>
<gene>
    <name evidence="1" type="ordered locus">DMR_18650</name>
</gene>
<reference evidence="1 2" key="1">
    <citation type="journal article" date="2009" name="Genome Res.">
        <title>Whole genome sequence of Desulfovibrio magneticus strain RS-1 revealed common gene clusters in magnetotactic bacteria.</title>
        <authorList>
            <person name="Nakazawa H."/>
            <person name="Arakaki A."/>
            <person name="Narita-Yamada S."/>
            <person name="Yashiro I."/>
            <person name="Jinno K."/>
            <person name="Aoki N."/>
            <person name="Tsuruyama A."/>
            <person name="Okamura Y."/>
            <person name="Tanikawa S."/>
            <person name="Fujita N."/>
            <person name="Takeyama H."/>
            <person name="Matsunaga T."/>
        </authorList>
    </citation>
    <scope>NUCLEOTIDE SEQUENCE [LARGE SCALE GENOMIC DNA]</scope>
    <source>
        <strain evidence="2">ATCC 700980 / DSM 13731 / RS-1</strain>
    </source>
</reference>